<dbReference type="PRINTS" id="PR00080">
    <property type="entry name" value="SDRFAMILY"/>
</dbReference>
<dbReference type="GO" id="GO:0016491">
    <property type="term" value="F:oxidoreductase activity"/>
    <property type="evidence" value="ECO:0007669"/>
    <property type="project" value="UniProtKB-KW"/>
</dbReference>
<protein>
    <submittedName>
        <fullName evidence="5">Oxidoreductase</fullName>
    </submittedName>
</protein>
<evidence type="ECO:0000256" key="3">
    <source>
        <dbReference type="RuleBase" id="RU000363"/>
    </source>
</evidence>
<dbReference type="Proteomes" id="UP000183039">
    <property type="component" value="Unassembled WGS sequence"/>
</dbReference>
<dbReference type="Gene3D" id="3.40.50.720">
    <property type="entry name" value="NAD(P)-binding Rossmann-like Domain"/>
    <property type="match status" value="1"/>
</dbReference>
<dbReference type="AlphaFoldDB" id="A0A0S3K895"/>
<organism evidence="5 7">
    <name type="scientific">Enterococcus silesiacus</name>
    <dbReference type="NCBI Taxonomy" id="332949"/>
    <lineage>
        <taxon>Bacteria</taxon>
        <taxon>Bacillati</taxon>
        <taxon>Bacillota</taxon>
        <taxon>Bacilli</taxon>
        <taxon>Lactobacillales</taxon>
        <taxon>Enterococcaceae</taxon>
        <taxon>Enterococcus</taxon>
    </lineage>
</organism>
<evidence type="ECO:0000313" key="7">
    <source>
        <dbReference type="Proteomes" id="UP000183039"/>
    </source>
</evidence>
<dbReference type="RefSeq" id="WP_071878178.1">
    <property type="nucleotide sequence ID" value="NZ_JXLC01000016.1"/>
</dbReference>
<dbReference type="PRINTS" id="PR00081">
    <property type="entry name" value="GDHRDH"/>
</dbReference>
<dbReference type="Proteomes" id="UP000065511">
    <property type="component" value="Chromosome"/>
</dbReference>
<dbReference type="KEGG" id="ess:ATZ33_03785"/>
<dbReference type="PANTHER" id="PTHR43976:SF16">
    <property type="entry name" value="SHORT-CHAIN DEHYDROGENASE_REDUCTASE FAMILY PROTEIN"/>
    <property type="match status" value="1"/>
</dbReference>
<keyword evidence="6" id="KW-1185">Reference proteome</keyword>
<reference evidence="4 6" key="2">
    <citation type="submission" date="2015-12" db="EMBL/GenBank/DDBJ databases">
        <authorList>
            <person name="Lauer A."/>
            <person name="Humrighouse B."/>
            <person name="Loparev V."/>
            <person name="Shewmaker P.L."/>
            <person name="Whitney A.M."/>
            <person name="McLaughlin R.W."/>
        </authorList>
    </citation>
    <scope>NUCLEOTIDE SEQUENCE [LARGE SCALE GENOMIC DNA]</scope>
    <source>
        <strain evidence="4 6">LMG 23085</strain>
    </source>
</reference>
<dbReference type="EMBL" id="CP013614">
    <property type="protein sequence ID" value="ALS00522.1"/>
    <property type="molecule type" value="Genomic_DNA"/>
</dbReference>
<dbReference type="InterPro" id="IPR051911">
    <property type="entry name" value="SDR_oxidoreductase"/>
</dbReference>
<evidence type="ECO:0000256" key="2">
    <source>
        <dbReference type="ARBA" id="ARBA00023002"/>
    </source>
</evidence>
<keyword evidence="2" id="KW-0560">Oxidoreductase</keyword>
<evidence type="ECO:0000313" key="6">
    <source>
        <dbReference type="Proteomes" id="UP000065511"/>
    </source>
</evidence>
<sequence>MSNSEKVWFITGASTGFGKALTLNLLEHHYRVVATARNPQDIERYLTNETDVLVLPLDVTDKGQVEHAVKRTIEYFGQIDILVNNAGIGYFSSIEEADEQEVWKLFDVNFFGLANVTNEILPIMRNAQAGHILNISSVGGLVAFPGFGYYHASKFALEGYSEALYQEVGPLGINVTLIEPGDFTTDFAGRSAKENKRKIADYDETAGKNIRGLRQLSGHQPGNPTLAAEAMIKMTESSMAPPLRLLLGSDAYKHATEKNNAAQIAIETWKELTLTTDY</sequence>
<evidence type="ECO:0000256" key="1">
    <source>
        <dbReference type="ARBA" id="ARBA00006484"/>
    </source>
</evidence>
<dbReference type="NCBIfam" id="NF004824">
    <property type="entry name" value="PRK06180.1"/>
    <property type="match status" value="1"/>
</dbReference>
<reference evidence="5 7" key="1">
    <citation type="submission" date="2014-12" db="EMBL/GenBank/DDBJ databases">
        <title>Draft genome sequences of 29 type strains of Enterococci.</title>
        <authorList>
            <person name="Zhong Z."/>
            <person name="Sun Z."/>
            <person name="Liu W."/>
            <person name="Zhang W."/>
            <person name="Zhang H."/>
        </authorList>
    </citation>
    <scope>NUCLEOTIDE SEQUENCE [LARGE SCALE GENOMIC DNA]</scope>
    <source>
        <strain evidence="5 7">DSM 22801</strain>
    </source>
</reference>
<gene>
    <name evidence="4" type="ORF">ATZ33_03785</name>
    <name evidence="5" type="ORF">RV15_GL000867</name>
</gene>
<dbReference type="SUPFAM" id="SSF51735">
    <property type="entry name" value="NAD(P)-binding Rossmann-fold domains"/>
    <property type="match status" value="1"/>
</dbReference>
<proteinExistence type="inferred from homology"/>
<name>A0A0S3K895_9ENTE</name>
<dbReference type="EMBL" id="JXLC01000016">
    <property type="protein sequence ID" value="OJG91237.1"/>
    <property type="molecule type" value="Genomic_DNA"/>
</dbReference>
<evidence type="ECO:0000313" key="4">
    <source>
        <dbReference type="EMBL" id="ALS00522.1"/>
    </source>
</evidence>
<dbReference type="PANTHER" id="PTHR43976">
    <property type="entry name" value="SHORT CHAIN DEHYDROGENASE"/>
    <property type="match status" value="1"/>
</dbReference>
<evidence type="ECO:0000313" key="5">
    <source>
        <dbReference type="EMBL" id="OJG91237.1"/>
    </source>
</evidence>
<dbReference type="OrthoDB" id="9775296at2"/>
<dbReference type="InterPro" id="IPR002347">
    <property type="entry name" value="SDR_fam"/>
</dbReference>
<dbReference type="CDD" id="cd05374">
    <property type="entry name" value="17beta-HSD-like_SDR_c"/>
    <property type="match status" value="1"/>
</dbReference>
<accession>A0A0S3K895</accession>
<comment type="similarity">
    <text evidence="1 3">Belongs to the short-chain dehydrogenases/reductases (SDR) family.</text>
</comment>
<dbReference type="InterPro" id="IPR036291">
    <property type="entry name" value="NAD(P)-bd_dom_sf"/>
</dbReference>
<dbReference type="Pfam" id="PF00106">
    <property type="entry name" value="adh_short"/>
    <property type="match status" value="1"/>
</dbReference>